<dbReference type="InterPro" id="IPR004390">
    <property type="entry name" value="SR_rcpt_FtsY"/>
</dbReference>
<dbReference type="Pfam" id="PF00448">
    <property type="entry name" value="SRP54"/>
    <property type="match status" value="1"/>
</dbReference>
<keyword evidence="3 8" id="KW-0547">Nucleotide-binding</keyword>
<name>A0A3B0PN68_9CHLA</name>
<evidence type="ECO:0000256" key="3">
    <source>
        <dbReference type="ARBA" id="ARBA00022741"/>
    </source>
</evidence>
<keyword evidence="2 8" id="KW-0963">Cytoplasm</keyword>
<dbReference type="SUPFAM" id="SSF52540">
    <property type="entry name" value="P-loop containing nucleoside triphosphate hydrolases"/>
    <property type="match status" value="1"/>
</dbReference>
<dbReference type="Gene3D" id="3.40.50.300">
    <property type="entry name" value="P-loop containing nucleotide triphosphate hydrolases"/>
    <property type="match status" value="1"/>
</dbReference>
<dbReference type="Gene3D" id="1.20.120.140">
    <property type="entry name" value="Signal recognition particle SRP54, nucleotide-binding domain"/>
    <property type="match status" value="1"/>
</dbReference>
<organism evidence="11 12">
    <name type="scientific">Chlamydia poikilotherma</name>
    <dbReference type="NCBI Taxonomy" id="1967783"/>
    <lineage>
        <taxon>Bacteria</taxon>
        <taxon>Pseudomonadati</taxon>
        <taxon>Chlamydiota</taxon>
        <taxon>Chlamydiia</taxon>
        <taxon>Chlamydiales</taxon>
        <taxon>Chlamydiaceae</taxon>
        <taxon>Chlamydia/Chlamydophila group</taxon>
        <taxon>Chlamydia</taxon>
    </lineage>
</organism>
<feature type="binding site" evidence="8">
    <location>
        <begin position="90"/>
        <end position="97"/>
    </location>
    <ligand>
        <name>GTP</name>
        <dbReference type="ChEBI" id="CHEBI:37565"/>
    </ligand>
</feature>
<dbReference type="KEGG" id="chla:C834K_0809"/>
<dbReference type="CDD" id="cd17874">
    <property type="entry name" value="FtsY"/>
    <property type="match status" value="1"/>
</dbReference>
<keyword evidence="7 8" id="KW-0675">Receptor</keyword>
<evidence type="ECO:0000256" key="2">
    <source>
        <dbReference type="ARBA" id="ARBA00022490"/>
    </source>
</evidence>
<dbReference type="InterPro" id="IPR042101">
    <property type="entry name" value="SRP54_N_sf"/>
</dbReference>
<evidence type="ECO:0000313" key="11">
    <source>
        <dbReference type="EMBL" id="SYX09249.1"/>
    </source>
</evidence>
<dbReference type="SMART" id="SM00382">
    <property type="entry name" value="AAA"/>
    <property type="match status" value="1"/>
</dbReference>
<comment type="catalytic activity">
    <reaction evidence="8">
        <text>GTP + H2O = GDP + phosphate + H(+)</text>
        <dbReference type="Rhea" id="RHEA:19669"/>
        <dbReference type="ChEBI" id="CHEBI:15377"/>
        <dbReference type="ChEBI" id="CHEBI:15378"/>
        <dbReference type="ChEBI" id="CHEBI:37565"/>
        <dbReference type="ChEBI" id="CHEBI:43474"/>
        <dbReference type="ChEBI" id="CHEBI:58189"/>
        <dbReference type="EC" id="3.6.5.4"/>
    </reaction>
</comment>
<reference evidence="12" key="1">
    <citation type="submission" date="2017-11" db="EMBL/GenBank/DDBJ databases">
        <authorList>
            <person name="Seth-Smith MB H."/>
        </authorList>
    </citation>
    <scope>NUCLEOTIDE SEQUENCE [LARGE SCALE GENOMIC DNA]</scope>
</reference>
<evidence type="ECO:0000256" key="1">
    <source>
        <dbReference type="ARBA" id="ARBA00022475"/>
    </source>
</evidence>
<dbReference type="GO" id="GO:0051301">
    <property type="term" value="P:cell division"/>
    <property type="evidence" value="ECO:0007669"/>
    <property type="project" value="UniProtKB-KW"/>
</dbReference>
<dbReference type="FunFam" id="3.40.50.300:FF:000053">
    <property type="entry name" value="Signal recognition particle receptor FtsY"/>
    <property type="match status" value="1"/>
</dbReference>
<comment type="subcellular location">
    <subcellularLocation>
        <location evidence="8">Cell membrane</location>
        <topology evidence="8">Peripheral membrane protein</topology>
        <orientation evidence="8">Cytoplasmic side</orientation>
    </subcellularLocation>
    <subcellularLocation>
        <location evidence="8">Cytoplasm</location>
    </subcellularLocation>
</comment>
<comment type="similarity">
    <text evidence="8">Belongs to the GTP-binding SRP family. FtsY subfamily.</text>
</comment>
<dbReference type="InterPro" id="IPR000897">
    <property type="entry name" value="SRP54_GTPase_dom"/>
</dbReference>
<keyword evidence="6 8" id="KW-0472">Membrane</keyword>
<dbReference type="PANTHER" id="PTHR43134">
    <property type="entry name" value="SIGNAL RECOGNITION PARTICLE RECEPTOR SUBUNIT ALPHA"/>
    <property type="match status" value="1"/>
</dbReference>
<proteinExistence type="inferred from homology"/>
<dbReference type="GO" id="GO:0005737">
    <property type="term" value="C:cytoplasm"/>
    <property type="evidence" value="ECO:0007669"/>
    <property type="project" value="UniProtKB-SubCell"/>
</dbReference>
<protein>
    <recommendedName>
        <fullName evidence="8">Signal recognition particle receptor FtsY</fullName>
        <shortName evidence="8">SRP receptor</shortName>
        <ecNumber evidence="8">3.6.5.4</ecNumber>
    </recommendedName>
</protein>
<evidence type="ECO:0000256" key="6">
    <source>
        <dbReference type="ARBA" id="ARBA00023136"/>
    </source>
</evidence>
<dbReference type="NCBIfam" id="TIGR00064">
    <property type="entry name" value="ftsY"/>
    <property type="match status" value="1"/>
</dbReference>
<evidence type="ECO:0000313" key="12">
    <source>
        <dbReference type="Proteomes" id="UP000258476"/>
    </source>
</evidence>
<dbReference type="OrthoDB" id="9804720at2"/>
<dbReference type="EMBL" id="LS992154">
    <property type="protein sequence ID" value="SYX09249.1"/>
    <property type="molecule type" value="Genomic_DNA"/>
</dbReference>
<feature type="binding site" evidence="8">
    <location>
        <begin position="172"/>
        <end position="176"/>
    </location>
    <ligand>
        <name>GTP</name>
        <dbReference type="ChEBI" id="CHEBI:37565"/>
    </ligand>
</feature>
<evidence type="ECO:0000256" key="7">
    <source>
        <dbReference type="ARBA" id="ARBA00023170"/>
    </source>
</evidence>
<dbReference type="AlphaFoldDB" id="A0A3B0PN68"/>
<evidence type="ECO:0000259" key="9">
    <source>
        <dbReference type="SMART" id="SM00382"/>
    </source>
</evidence>
<dbReference type="GO" id="GO:0003924">
    <property type="term" value="F:GTPase activity"/>
    <property type="evidence" value="ECO:0007669"/>
    <property type="project" value="UniProtKB-UniRule"/>
</dbReference>
<comment type="subunit">
    <text evidence="8">Part of the signal recognition particle protein translocation system, which is composed of SRP and FtsY.</text>
</comment>
<evidence type="ECO:0000259" key="10">
    <source>
        <dbReference type="SMART" id="SM00962"/>
    </source>
</evidence>
<accession>A0A3B0PN68</accession>
<evidence type="ECO:0000256" key="8">
    <source>
        <dbReference type="HAMAP-Rule" id="MF_00920"/>
    </source>
</evidence>
<comment type="function">
    <text evidence="8">Involved in targeting and insertion of nascent membrane proteins into the cytoplasmic membrane. Acts as a receptor for the complex formed by the signal recognition particle (SRP) and the ribosome-nascent chain (RNC).</text>
</comment>
<gene>
    <name evidence="8 11" type="primary">ftsY</name>
    <name evidence="11" type="ORF">C834K_0809</name>
</gene>
<dbReference type="RefSeq" id="WP_117274537.1">
    <property type="nucleotide sequence ID" value="NZ_LS992154.1"/>
</dbReference>
<dbReference type="InterPro" id="IPR027417">
    <property type="entry name" value="P-loop_NTPase"/>
</dbReference>
<keyword evidence="1 8" id="KW-1003">Cell membrane</keyword>
<feature type="domain" description="SRP54-type proteins GTP-binding" evidence="10">
    <location>
        <begin position="83"/>
        <end position="284"/>
    </location>
</feature>
<feature type="binding site" evidence="8">
    <location>
        <begin position="236"/>
        <end position="239"/>
    </location>
    <ligand>
        <name>GTP</name>
        <dbReference type="ChEBI" id="CHEBI:37565"/>
    </ligand>
</feature>
<keyword evidence="4 8" id="KW-0378">Hydrolase</keyword>
<feature type="domain" description="AAA+ ATPase" evidence="9">
    <location>
        <begin position="82"/>
        <end position="229"/>
    </location>
</feature>
<dbReference type="GO" id="GO:0005525">
    <property type="term" value="F:GTP binding"/>
    <property type="evidence" value="ECO:0007669"/>
    <property type="project" value="UniProtKB-UniRule"/>
</dbReference>
<dbReference type="GO" id="GO:0005047">
    <property type="term" value="F:signal recognition particle binding"/>
    <property type="evidence" value="ECO:0007669"/>
    <property type="project" value="TreeGrafter"/>
</dbReference>
<dbReference type="InterPro" id="IPR003593">
    <property type="entry name" value="AAA+_ATPase"/>
</dbReference>
<dbReference type="GO" id="GO:0006614">
    <property type="term" value="P:SRP-dependent cotranslational protein targeting to membrane"/>
    <property type="evidence" value="ECO:0007669"/>
    <property type="project" value="InterPro"/>
</dbReference>
<evidence type="ECO:0000256" key="4">
    <source>
        <dbReference type="ARBA" id="ARBA00022801"/>
    </source>
</evidence>
<keyword evidence="11" id="KW-0132">Cell division</keyword>
<dbReference type="EC" id="3.6.5.4" evidence="8"/>
<dbReference type="SMART" id="SM00962">
    <property type="entry name" value="SRP54"/>
    <property type="match status" value="1"/>
</dbReference>
<dbReference type="HAMAP" id="MF_00920">
    <property type="entry name" value="FtsY"/>
    <property type="match status" value="1"/>
</dbReference>
<keyword evidence="5 8" id="KW-0342">GTP-binding</keyword>
<dbReference type="Proteomes" id="UP000258476">
    <property type="component" value="Chromosome"/>
</dbReference>
<keyword evidence="12" id="KW-1185">Reference proteome</keyword>
<dbReference type="PANTHER" id="PTHR43134:SF1">
    <property type="entry name" value="SIGNAL RECOGNITION PARTICLE RECEPTOR SUBUNIT ALPHA"/>
    <property type="match status" value="1"/>
</dbReference>
<evidence type="ECO:0000256" key="5">
    <source>
        <dbReference type="ARBA" id="ARBA00023134"/>
    </source>
</evidence>
<keyword evidence="11" id="KW-0131">Cell cycle</keyword>
<dbReference type="GO" id="GO:0005886">
    <property type="term" value="C:plasma membrane"/>
    <property type="evidence" value="ECO:0007669"/>
    <property type="project" value="UniProtKB-SubCell"/>
</dbReference>
<sequence>MFKFFSSKIQSLFKKSLSTDLLEFTESLFYEADFGSDLTEELCSRLRKCRKPDESTVKDLVFALLRETVANLPHIEPSKIHKPFVSLMLGTNGSGKTTTVAKLAHHYQSQSEKVMIVATDTFRSAGMDQMRCWAEKLGCGFVSGKPGGDPAAIAYDGIASAISRGYDRVLIDTSGRLHTHTNLLNELSKIVSVCDKVHLGSPHERLMTIDATLGGNVIEQVRVFHDAIPLSGLILTKVDGSAKGGTLFRVAKQLKIPTKFVGYGELIGDLEEFHIDRFLEKLFPST</sequence>